<accession>A0AAE0HBX4</accession>
<comment type="catalytic activity">
    <reaction evidence="10">
        <text>a primary alcohol + NADP(+) = an aldehyde + NADPH + H(+)</text>
        <dbReference type="Rhea" id="RHEA:15937"/>
        <dbReference type="ChEBI" id="CHEBI:15378"/>
        <dbReference type="ChEBI" id="CHEBI:15734"/>
        <dbReference type="ChEBI" id="CHEBI:17478"/>
        <dbReference type="ChEBI" id="CHEBI:57783"/>
        <dbReference type="ChEBI" id="CHEBI:58349"/>
        <dbReference type="EC" id="1.1.1.2"/>
    </reaction>
    <physiologicalReaction direction="left-to-right" evidence="10">
        <dbReference type="Rhea" id="RHEA:15938"/>
    </physiologicalReaction>
    <physiologicalReaction direction="right-to-left" evidence="10">
        <dbReference type="Rhea" id="RHEA:15939"/>
    </physiologicalReaction>
</comment>
<keyword evidence="8" id="KW-0560">Oxidoreductase</keyword>
<dbReference type="GO" id="GO:0008270">
    <property type="term" value="F:zinc ion binding"/>
    <property type="evidence" value="ECO:0007669"/>
    <property type="project" value="InterPro"/>
</dbReference>
<sequence length="371" mass="39713">MSSTDYKFEGWLGLDKSAAEGNMKWAEFEPKPWEETDVDIKITHCGICGSDIHTLRSGWGPTKYPCCVGHEIVGTIVRVGSKVEGGLKLGDRVGVGAQSDSCQGRKGDCEACASGMENYCGVHHVGTYNGVYLNGGKSYGGYALYNRAPSRFVVKIPDAISSADAAPMLCGGVTTYAPLKHHGAGPGKTVGIIGLGGLGHFGVMWAKALKADKVVVVSRTSAKKEDALKMGADDFIATAENPDWAKQHASTLDVIVCTVSSSSMPLMEYLSLLRFDGTFVQVGAPEDGLPTIQQFPLIFKRLKITGSLIGSPDDIREMLALAVEQKVKPWIQEVPMKEANKAIVDMEAGKPRYRSVLVNEQQGASQVRAGL</sequence>
<dbReference type="InterPro" id="IPR002328">
    <property type="entry name" value="ADH_Zn_CS"/>
</dbReference>
<dbReference type="SMART" id="SM00829">
    <property type="entry name" value="PKS_ER"/>
    <property type="match status" value="1"/>
</dbReference>
<dbReference type="InterPro" id="IPR011032">
    <property type="entry name" value="GroES-like_sf"/>
</dbReference>
<organism evidence="13 14">
    <name type="scientific">Chaetomium fimeti</name>
    <dbReference type="NCBI Taxonomy" id="1854472"/>
    <lineage>
        <taxon>Eukaryota</taxon>
        <taxon>Fungi</taxon>
        <taxon>Dikarya</taxon>
        <taxon>Ascomycota</taxon>
        <taxon>Pezizomycotina</taxon>
        <taxon>Sordariomycetes</taxon>
        <taxon>Sordariomycetidae</taxon>
        <taxon>Sordariales</taxon>
        <taxon>Chaetomiaceae</taxon>
        <taxon>Chaetomium</taxon>
    </lineage>
</organism>
<comment type="caution">
    <text evidence="13">The sequence shown here is derived from an EMBL/GenBank/DDBJ whole genome shotgun (WGS) entry which is preliminary data.</text>
</comment>
<evidence type="ECO:0000256" key="1">
    <source>
        <dbReference type="ARBA" id="ARBA00001947"/>
    </source>
</evidence>
<dbReference type="PANTHER" id="PTHR42683">
    <property type="entry name" value="ALDEHYDE REDUCTASE"/>
    <property type="match status" value="1"/>
</dbReference>
<dbReference type="Gene3D" id="3.90.180.10">
    <property type="entry name" value="Medium-chain alcohol dehydrogenases, catalytic domain"/>
    <property type="match status" value="1"/>
</dbReference>
<name>A0AAE0HBX4_9PEZI</name>
<dbReference type="Pfam" id="PF08240">
    <property type="entry name" value="ADH_N"/>
    <property type="match status" value="1"/>
</dbReference>
<dbReference type="PROSITE" id="PS00059">
    <property type="entry name" value="ADH_ZINC"/>
    <property type="match status" value="1"/>
</dbReference>
<dbReference type="EC" id="1.1.1.2" evidence="9"/>
<dbReference type="InterPro" id="IPR047109">
    <property type="entry name" value="CAD-like"/>
</dbReference>
<keyword evidence="14" id="KW-1185">Reference proteome</keyword>
<evidence type="ECO:0000256" key="8">
    <source>
        <dbReference type="ARBA" id="ARBA00023002"/>
    </source>
</evidence>
<comment type="subunit">
    <text evidence="3">Homodimer.</text>
</comment>
<evidence type="ECO:0000256" key="4">
    <source>
        <dbReference type="ARBA" id="ARBA00022553"/>
    </source>
</evidence>
<dbReference type="SUPFAM" id="SSF50129">
    <property type="entry name" value="GroES-like"/>
    <property type="match status" value="1"/>
</dbReference>
<evidence type="ECO:0000313" key="13">
    <source>
        <dbReference type="EMBL" id="KAK3293737.1"/>
    </source>
</evidence>
<dbReference type="AlphaFoldDB" id="A0AAE0HBX4"/>
<dbReference type="InterPro" id="IPR036291">
    <property type="entry name" value="NAD(P)-bd_dom_sf"/>
</dbReference>
<keyword evidence="7" id="KW-0521">NADP</keyword>
<dbReference type="EMBL" id="JAUEPN010000006">
    <property type="protein sequence ID" value="KAK3293737.1"/>
    <property type="molecule type" value="Genomic_DNA"/>
</dbReference>
<reference evidence="13" key="2">
    <citation type="submission" date="2023-06" db="EMBL/GenBank/DDBJ databases">
        <authorList>
            <consortium name="Lawrence Berkeley National Laboratory"/>
            <person name="Haridas S."/>
            <person name="Hensen N."/>
            <person name="Bonometti L."/>
            <person name="Westerberg I."/>
            <person name="Brannstrom I.O."/>
            <person name="Guillou S."/>
            <person name="Cros-Aarteil S."/>
            <person name="Calhoun S."/>
            <person name="Kuo A."/>
            <person name="Mondo S."/>
            <person name="Pangilinan J."/>
            <person name="Riley R."/>
            <person name="Labutti K."/>
            <person name="Andreopoulos B."/>
            <person name="Lipzen A."/>
            <person name="Chen C."/>
            <person name="Yanf M."/>
            <person name="Daum C."/>
            <person name="Ng V."/>
            <person name="Clum A."/>
            <person name="Steindorff A."/>
            <person name="Ohm R."/>
            <person name="Martin F."/>
            <person name="Silar P."/>
            <person name="Natvig D."/>
            <person name="Lalanne C."/>
            <person name="Gautier V."/>
            <person name="Ament-Velasquez S.L."/>
            <person name="Kruys A."/>
            <person name="Hutchinson M.I."/>
            <person name="Powell A.J."/>
            <person name="Barry K."/>
            <person name="Miller A.N."/>
            <person name="Grigoriev I.V."/>
            <person name="Debuchy R."/>
            <person name="Gladieux P."/>
            <person name="Thoren M.H."/>
            <person name="Johannesson H."/>
        </authorList>
    </citation>
    <scope>NUCLEOTIDE SEQUENCE</scope>
    <source>
        <strain evidence="13">CBS 168.71</strain>
    </source>
</reference>
<dbReference type="RefSeq" id="XP_062657251.1">
    <property type="nucleotide sequence ID" value="XM_062807692.1"/>
</dbReference>
<evidence type="ECO:0000256" key="11">
    <source>
        <dbReference type="RuleBase" id="RU361277"/>
    </source>
</evidence>
<evidence type="ECO:0000256" key="2">
    <source>
        <dbReference type="ARBA" id="ARBA00008072"/>
    </source>
</evidence>
<keyword evidence="5 11" id="KW-0479">Metal-binding</keyword>
<dbReference type="GeneID" id="87844640"/>
<evidence type="ECO:0000313" key="14">
    <source>
        <dbReference type="Proteomes" id="UP001278766"/>
    </source>
</evidence>
<protein>
    <recommendedName>
        <fullName evidence="9">alcohol dehydrogenase (NADP(+))</fullName>
        <ecNumber evidence="9">1.1.1.2</ecNumber>
    </recommendedName>
</protein>
<gene>
    <name evidence="13" type="ORF">B0H64DRAFT_466407</name>
</gene>
<feature type="domain" description="Enoyl reductase (ER)" evidence="12">
    <location>
        <begin position="21"/>
        <end position="357"/>
    </location>
</feature>
<comment type="similarity">
    <text evidence="2 11">Belongs to the zinc-containing alcohol dehydrogenase family.</text>
</comment>
<dbReference type="GO" id="GO:0006066">
    <property type="term" value="P:alcohol metabolic process"/>
    <property type="evidence" value="ECO:0007669"/>
    <property type="project" value="UniProtKB-ARBA"/>
</dbReference>
<dbReference type="Proteomes" id="UP001278766">
    <property type="component" value="Unassembled WGS sequence"/>
</dbReference>
<reference evidence="13" key="1">
    <citation type="journal article" date="2023" name="Mol. Phylogenet. Evol.">
        <title>Genome-scale phylogeny and comparative genomics of the fungal order Sordariales.</title>
        <authorList>
            <person name="Hensen N."/>
            <person name="Bonometti L."/>
            <person name="Westerberg I."/>
            <person name="Brannstrom I.O."/>
            <person name="Guillou S."/>
            <person name="Cros-Aarteil S."/>
            <person name="Calhoun S."/>
            <person name="Haridas S."/>
            <person name="Kuo A."/>
            <person name="Mondo S."/>
            <person name="Pangilinan J."/>
            <person name="Riley R."/>
            <person name="LaButti K."/>
            <person name="Andreopoulos B."/>
            <person name="Lipzen A."/>
            <person name="Chen C."/>
            <person name="Yan M."/>
            <person name="Daum C."/>
            <person name="Ng V."/>
            <person name="Clum A."/>
            <person name="Steindorff A."/>
            <person name="Ohm R.A."/>
            <person name="Martin F."/>
            <person name="Silar P."/>
            <person name="Natvig D.O."/>
            <person name="Lalanne C."/>
            <person name="Gautier V."/>
            <person name="Ament-Velasquez S.L."/>
            <person name="Kruys A."/>
            <person name="Hutchinson M.I."/>
            <person name="Powell A.J."/>
            <person name="Barry K."/>
            <person name="Miller A.N."/>
            <person name="Grigoriev I.V."/>
            <person name="Debuchy R."/>
            <person name="Gladieux P."/>
            <person name="Hiltunen Thoren M."/>
            <person name="Johannesson H."/>
        </authorList>
    </citation>
    <scope>NUCLEOTIDE SEQUENCE</scope>
    <source>
        <strain evidence="13">CBS 168.71</strain>
    </source>
</reference>
<evidence type="ECO:0000256" key="6">
    <source>
        <dbReference type="ARBA" id="ARBA00022833"/>
    </source>
</evidence>
<dbReference type="InterPro" id="IPR013154">
    <property type="entry name" value="ADH-like_N"/>
</dbReference>
<dbReference type="InterPro" id="IPR013149">
    <property type="entry name" value="ADH-like_C"/>
</dbReference>
<evidence type="ECO:0000259" key="12">
    <source>
        <dbReference type="SMART" id="SM00829"/>
    </source>
</evidence>
<keyword evidence="6 11" id="KW-0862">Zinc</keyword>
<evidence type="ECO:0000256" key="7">
    <source>
        <dbReference type="ARBA" id="ARBA00022857"/>
    </source>
</evidence>
<evidence type="ECO:0000256" key="10">
    <source>
        <dbReference type="ARBA" id="ARBA00050997"/>
    </source>
</evidence>
<evidence type="ECO:0000256" key="5">
    <source>
        <dbReference type="ARBA" id="ARBA00022723"/>
    </source>
</evidence>
<dbReference type="FunFam" id="3.40.50.720:FF:000158">
    <property type="entry name" value="Zinc-binding alcohol dehydrogenase"/>
    <property type="match status" value="1"/>
</dbReference>
<dbReference type="Gene3D" id="3.40.50.720">
    <property type="entry name" value="NAD(P)-binding Rossmann-like Domain"/>
    <property type="match status" value="1"/>
</dbReference>
<evidence type="ECO:0000256" key="3">
    <source>
        <dbReference type="ARBA" id="ARBA00011738"/>
    </source>
</evidence>
<dbReference type="GO" id="GO:0008106">
    <property type="term" value="F:alcohol dehydrogenase (NADP+) activity"/>
    <property type="evidence" value="ECO:0007669"/>
    <property type="project" value="UniProtKB-EC"/>
</dbReference>
<keyword evidence="4" id="KW-0597">Phosphoprotein</keyword>
<dbReference type="SUPFAM" id="SSF51735">
    <property type="entry name" value="NAD(P)-binding Rossmann-fold domains"/>
    <property type="match status" value="1"/>
</dbReference>
<dbReference type="CDD" id="cd05283">
    <property type="entry name" value="CAD1"/>
    <property type="match status" value="1"/>
</dbReference>
<comment type="cofactor">
    <cofactor evidence="1 11">
        <name>Zn(2+)</name>
        <dbReference type="ChEBI" id="CHEBI:29105"/>
    </cofactor>
</comment>
<evidence type="ECO:0000256" key="9">
    <source>
        <dbReference type="ARBA" id="ARBA00024074"/>
    </source>
</evidence>
<dbReference type="Pfam" id="PF00107">
    <property type="entry name" value="ADH_zinc_N"/>
    <property type="match status" value="1"/>
</dbReference>
<proteinExistence type="inferred from homology"/>
<dbReference type="InterPro" id="IPR020843">
    <property type="entry name" value="ER"/>
</dbReference>